<sequence>MLTSPDVRTLRSAVSLAARAPSIHNSQPWRWLLGATSLHLYADASRLLPATDPDGRDLMLSCGAALHHLQVALAASGWGTHVHRFPNPNEPDHLAAVEFLPRDASRNDVALAAAIQLRRTDRRRYTSWPVPSELIDDLARTAGAFGTVLMPATDPDDRYQLVVALSEASTQQEADEAYAAELATWTGRSPFVTEGVPATNIPAGERRHGDTTMRAFPNGQLTESGDRWEDDAGELLVLATSTDDVGARLRAGEAMSAVLLWATDFRMATCPLSQVLEIEATRNVVRDRVLDGFGVPQIVLRVGWAPVNAAPLPATPRRPLDDILGRQGR</sequence>
<protein>
    <submittedName>
        <fullName evidence="2">Nitroreductase</fullName>
    </submittedName>
</protein>
<reference evidence="2 3" key="1">
    <citation type="submission" date="2020-08" db="EMBL/GenBank/DDBJ databases">
        <title>Sequencing the genomes of 1000 actinobacteria strains.</title>
        <authorList>
            <person name="Klenk H.-P."/>
        </authorList>
    </citation>
    <scope>NUCLEOTIDE SEQUENCE [LARGE SCALE GENOMIC DNA]</scope>
    <source>
        <strain evidence="2 3">DSM 43851</strain>
    </source>
</reference>
<keyword evidence="3" id="KW-1185">Reference proteome</keyword>
<dbReference type="EMBL" id="JACHIR010000005">
    <property type="protein sequence ID" value="MBB5898061.1"/>
    <property type="molecule type" value="Genomic_DNA"/>
</dbReference>
<gene>
    <name evidence="2" type="ORF">BJ998_009320</name>
</gene>
<dbReference type="Proteomes" id="UP000585638">
    <property type="component" value="Unassembled WGS sequence"/>
</dbReference>
<dbReference type="Gene3D" id="3.40.109.10">
    <property type="entry name" value="NADH Oxidase"/>
    <property type="match status" value="1"/>
</dbReference>
<dbReference type="RefSeq" id="WP_184870524.1">
    <property type="nucleotide sequence ID" value="NZ_BAAAWY010000021.1"/>
</dbReference>
<feature type="region of interest" description="Disordered" evidence="1">
    <location>
        <begin position="193"/>
        <end position="214"/>
    </location>
</feature>
<accession>A0A7W9KSR7</accession>
<organism evidence="2 3">
    <name type="scientific">Kutzneria kofuensis</name>
    <dbReference type="NCBI Taxonomy" id="103725"/>
    <lineage>
        <taxon>Bacteria</taxon>
        <taxon>Bacillati</taxon>
        <taxon>Actinomycetota</taxon>
        <taxon>Actinomycetes</taxon>
        <taxon>Pseudonocardiales</taxon>
        <taxon>Pseudonocardiaceae</taxon>
        <taxon>Kutzneria</taxon>
    </lineage>
</organism>
<dbReference type="AlphaFoldDB" id="A0A7W9KSR7"/>
<dbReference type="InterPro" id="IPR000415">
    <property type="entry name" value="Nitroreductase-like"/>
</dbReference>
<dbReference type="SUPFAM" id="SSF55469">
    <property type="entry name" value="FMN-dependent nitroreductase-like"/>
    <property type="match status" value="2"/>
</dbReference>
<comment type="caution">
    <text evidence="2">The sequence shown here is derived from an EMBL/GenBank/DDBJ whole genome shotgun (WGS) entry which is preliminary data.</text>
</comment>
<evidence type="ECO:0000313" key="2">
    <source>
        <dbReference type="EMBL" id="MBB5898061.1"/>
    </source>
</evidence>
<dbReference type="GO" id="GO:0016491">
    <property type="term" value="F:oxidoreductase activity"/>
    <property type="evidence" value="ECO:0007669"/>
    <property type="project" value="InterPro"/>
</dbReference>
<proteinExistence type="predicted"/>
<dbReference type="PANTHER" id="PTHR23026:SF123">
    <property type="entry name" value="NAD(P)H NITROREDUCTASE RV3131-RELATED"/>
    <property type="match status" value="1"/>
</dbReference>
<dbReference type="InterPro" id="IPR050627">
    <property type="entry name" value="Nitroreductase/BluB"/>
</dbReference>
<dbReference type="NCBIfam" id="NF047509">
    <property type="entry name" value="Rv3131_FMN_oxido"/>
    <property type="match status" value="1"/>
</dbReference>
<evidence type="ECO:0000256" key="1">
    <source>
        <dbReference type="SAM" id="MobiDB-lite"/>
    </source>
</evidence>
<name>A0A7W9KSR7_9PSEU</name>
<evidence type="ECO:0000313" key="3">
    <source>
        <dbReference type="Proteomes" id="UP000585638"/>
    </source>
</evidence>
<dbReference type="PANTHER" id="PTHR23026">
    <property type="entry name" value="NADPH NITROREDUCTASE"/>
    <property type="match status" value="1"/>
</dbReference>